<dbReference type="Pfam" id="PF04055">
    <property type="entry name" value="Radical_SAM"/>
    <property type="match status" value="1"/>
</dbReference>
<dbReference type="GO" id="GO:0046872">
    <property type="term" value="F:metal ion binding"/>
    <property type="evidence" value="ECO:0007669"/>
    <property type="project" value="UniProtKB-KW"/>
</dbReference>
<dbReference type="InterPro" id="IPR058240">
    <property type="entry name" value="rSAM_sf"/>
</dbReference>
<dbReference type="RefSeq" id="WP_118263206.1">
    <property type="nucleotide sequence ID" value="NZ_QRIA01000021.1"/>
</dbReference>
<keyword evidence="3" id="KW-0408">Iron</keyword>
<evidence type="ECO:0000256" key="2">
    <source>
        <dbReference type="ARBA" id="ARBA00022723"/>
    </source>
</evidence>
<dbReference type="InterPro" id="IPR007197">
    <property type="entry name" value="rSAM"/>
</dbReference>
<evidence type="ECO:0000256" key="3">
    <source>
        <dbReference type="ARBA" id="ARBA00023004"/>
    </source>
</evidence>
<sequence length="406" mass="46231">MDWLGNNVKIFKVKGITIIANRNNGMVIGLDREGEEVVDLLKNNRIEISSLSDNQKELYKVLEENDFLKSCYQEVAGVDSVYLHVNSACNLHCLGCYSYVENRNTRNELSFDEWKCVIDDLSLLGVKNIVISGGEPFLRKDLREICKYIKETVNGNLEVISNGTMNISDYEMVLPYIDALNISIDGYDDKTSFIRDKGIMKRVLDTVERLKEKIPVKLIVTLHKKNVPFMKEYENLAKKLGVFMSFSIFTVDFSEKIFKDYKFSEDDFVVVGDNITESENGTTILDTPTDAIGITYREGCGFGKKTISIAYNGDIYPCHMLHCQECKMGNIKHDRLKEIIDGSNFEGNDILLDDVEECGICEYKNLCGGACRGRAYLFTGDMKKRDPYCLAAKRFYNNLFAQYTSI</sequence>
<dbReference type="PANTHER" id="PTHR11228:SF7">
    <property type="entry name" value="PQQA PEPTIDE CYCLASE"/>
    <property type="match status" value="1"/>
</dbReference>
<dbReference type="Pfam" id="PF13186">
    <property type="entry name" value="SPASM"/>
    <property type="match status" value="1"/>
</dbReference>
<evidence type="ECO:0000256" key="4">
    <source>
        <dbReference type="ARBA" id="ARBA00023014"/>
    </source>
</evidence>
<dbReference type="Proteomes" id="UP000285697">
    <property type="component" value="Unassembled WGS sequence"/>
</dbReference>
<dbReference type="Gene3D" id="3.20.20.70">
    <property type="entry name" value="Aldolase class I"/>
    <property type="match status" value="1"/>
</dbReference>
<keyword evidence="1" id="KW-0949">S-adenosyl-L-methionine</keyword>
<accession>A0A414SBK5</accession>
<dbReference type="InterPro" id="IPR023885">
    <property type="entry name" value="4Fe4S-binding_SPASM_dom"/>
</dbReference>
<dbReference type="SFLD" id="SFLDS00029">
    <property type="entry name" value="Radical_SAM"/>
    <property type="match status" value="1"/>
</dbReference>
<dbReference type="AlphaFoldDB" id="A0A414SBK5"/>
<dbReference type="InterPro" id="IPR050377">
    <property type="entry name" value="Radical_SAM_PqqE_MftC-like"/>
</dbReference>
<evidence type="ECO:0000313" key="7">
    <source>
        <dbReference type="Proteomes" id="UP000285697"/>
    </source>
</evidence>
<dbReference type="SUPFAM" id="SSF102114">
    <property type="entry name" value="Radical SAM enzymes"/>
    <property type="match status" value="1"/>
</dbReference>
<dbReference type="EMBL" id="QRIA01000021">
    <property type="protein sequence ID" value="RHG16571.1"/>
    <property type="molecule type" value="Genomic_DNA"/>
</dbReference>
<dbReference type="GO" id="GO:0003824">
    <property type="term" value="F:catalytic activity"/>
    <property type="evidence" value="ECO:0007669"/>
    <property type="project" value="InterPro"/>
</dbReference>
<feature type="domain" description="Radical SAM core" evidence="5">
    <location>
        <begin position="75"/>
        <end position="288"/>
    </location>
</feature>
<proteinExistence type="predicted"/>
<protein>
    <submittedName>
        <fullName evidence="6">Radical SAM protein</fullName>
    </submittedName>
</protein>
<dbReference type="SFLD" id="SFLDG01067">
    <property type="entry name" value="SPASM/twitch_domain_containing"/>
    <property type="match status" value="1"/>
</dbReference>
<organism evidence="6 7">
    <name type="scientific">Mediterraneibacter gnavus</name>
    <name type="common">Ruminococcus gnavus</name>
    <dbReference type="NCBI Taxonomy" id="33038"/>
    <lineage>
        <taxon>Bacteria</taxon>
        <taxon>Bacillati</taxon>
        <taxon>Bacillota</taxon>
        <taxon>Clostridia</taxon>
        <taxon>Lachnospirales</taxon>
        <taxon>Lachnospiraceae</taxon>
        <taxon>Mediterraneibacter</taxon>
    </lineage>
</organism>
<dbReference type="SFLD" id="SFLDG01386">
    <property type="entry name" value="main_SPASM_domain-containing"/>
    <property type="match status" value="1"/>
</dbReference>
<evidence type="ECO:0000313" key="6">
    <source>
        <dbReference type="EMBL" id="RHG16571.1"/>
    </source>
</evidence>
<evidence type="ECO:0000259" key="5">
    <source>
        <dbReference type="PROSITE" id="PS51918"/>
    </source>
</evidence>
<keyword evidence="4" id="KW-0411">Iron-sulfur</keyword>
<dbReference type="GO" id="GO:0051536">
    <property type="term" value="F:iron-sulfur cluster binding"/>
    <property type="evidence" value="ECO:0007669"/>
    <property type="project" value="UniProtKB-KW"/>
</dbReference>
<keyword evidence="2" id="KW-0479">Metal-binding</keyword>
<dbReference type="InterPro" id="IPR013785">
    <property type="entry name" value="Aldolase_TIM"/>
</dbReference>
<evidence type="ECO:0000256" key="1">
    <source>
        <dbReference type="ARBA" id="ARBA00022691"/>
    </source>
</evidence>
<dbReference type="PROSITE" id="PS51918">
    <property type="entry name" value="RADICAL_SAM"/>
    <property type="match status" value="1"/>
</dbReference>
<dbReference type="PANTHER" id="PTHR11228">
    <property type="entry name" value="RADICAL SAM DOMAIN PROTEIN"/>
    <property type="match status" value="1"/>
</dbReference>
<dbReference type="NCBIfam" id="TIGR04085">
    <property type="entry name" value="rSAM_more_4Fe4S"/>
    <property type="match status" value="1"/>
</dbReference>
<reference evidence="6 7" key="1">
    <citation type="submission" date="2018-08" db="EMBL/GenBank/DDBJ databases">
        <title>A genome reference for cultivated species of the human gut microbiota.</title>
        <authorList>
            <person name="Zou Y."/>
            <person name="Xue W."/>
            <person name="Luo G."/>
        </authorList>
    </citation>
    <scope>NUCLEOTIDE SEQUENCE [LARGE SCALE GENOMIC DNA]</scope>
    <source>
        <strain evidence="6 7">AM22-7AC</strain>
    </source>
</reference>
<gene>
    <name evidence="6" type="ORF">DW270_13230</name>
</gene>
<dbReference type="CDD" id="cd01335">
    <property type="entry name" value="Radical_SAM"/>
    <property type="match status" value="1"/>
</dbReference>
<name>A0A414SBK5_MEDGN</name>
<comment type="caution">
    <text evidence="6">The sequence shown here is derived from an EMBL/GenBank/DDBJ whole genome shotgun (WGS) entry which is preliminary data.</text>
</comment>